<reference evidence="5" key="1">
    <citation type="journal article" date="2002" name="Science">
        <title>The draft genome of Ciona intestinalis: insights into chordate and vertebrate origins.</title>
        <authorList>
            <person name="Dehal P."/>
            <person name="Satou Y."/>
            <person name="Campbell R.K."/>
            <person name="Chapman J."/>
            <person name="Degnan B."/>
            <person name="De Tomaso A."/>
            <person name="Davidson B."/>
            <person name="Di Gregorio A."/>
            <person name="Gelpke M."/>
            <person name="Goodstein D.M."/>
            <person name="Harafuji N."/>
            <person name="Hastings K.E."/>
            <person name="Ho I."/>
            <person name="Hotta K."/>
            <person name="Huang W."/>
            <person name="Kawashima T."/>
            <person name="Lemaire P."/>
            <person name="Martinez D."/>
            <person name="Meinertzhagen I.A."/>
            <person name="Necula S."/>
            <person name="Nonaka M."/>
            <person name="Putnam N."/>
            <person name="Rash S."/>
            <person name="Saiga H."/>
            <person name="Satake M."/>
            <person name="Terry A."/>
            <person name="Yamada L."/>
            <person name="Wang H.G."/>
            <person name="Awazu S."/>
            <person name="Azumi K."/>
            <person name="Boore J."/>
            <person name="Branno M."/>
            <person name="Chin-Bow S."/>
            <person name="DeSantis R."/>
            <person name="Doyle S."/>
            <person name="Francino P."/>
            <person name="Keys D.N."/>
            <person name="Haga S."/>
            <person name="Hayashi H."/>
            <person name="Hino K."/>
            <person name="Imai K.S."/>
            <person name="Inaba K."/>
            <person name="Kano S."/>
            <person name="Kobayashi K."/>
            <person name="Kobayashi M."/>
            <person name="Lee B.I."/>
            <person name="Makabe K.W."/>
            <person name="Manohar C."/>
            <person name="Matassi G."/>
            <person name="Medina M."/>
            <person name="Mochizuki Y."/>
            <person name="Mount S."/>
            <person name="Morishita T."/>
            <person name="Miura S."/>
            <person name="Nakayama A."/>
            <person name="Nishizaka S."/>
            <person name="Nomoto H."/>
            <person name="Ohta F."/>
            <person name="Oishi K."/>
            <person name="Rigoutsos I."/>
            <person name="Sano M."/>
            <person name="Sasaki A."/>
            <person name="Sasakura Y."/>
            <person name="Shoguchi E."/>
            <person name="Shin-i T."/>
            <person name="Spagnuolo A."/>
            <person name="Stainier D."/>
            <person name="Suzuki M.M."/>
            <person name="Tassy O."/>
            <person name="Takatori N."/>
            <person name="Tokuoka M."/>
            <person name="Yagi K."/>
            <person name="Yoshizaki F."/>
            <person name="Wada S."/>
            <person name="Zhang C."/>
            <person name="Hyatt P.D."/>
            <person name="Larimer F."/>
            <person name="Detter C."/>
            <person name="Doggett N."/>
            <person name="Glavina T."/>
            <person name="Hawkins T."/>
            <person name="Richardson P."/>
            <person name="Lucas S."/>
            <person name="Kohara Y."/>
            <person name="Levine M."/>
            <person name="Satoh N."/>
            <person name="Rokhsar D.S."/>
        </authorList>
    </citation>
    <scope>NUCLEOTIDE SEQUENCE [LARGE SCALE GENOMIC DNA]</scope>
</reference>
<keyword evidence="1 2" id="KW-0694">RNA-binding</keyword>
<keyword evidence="5" id="KW-1185">Reference proteome</keyword>
<dbReference type="SUPFAM" id="SSF54928">
    <property type="entry name" value="RNA-binding domain, RBD"/>
    <property type="match status" value="1"/>
</dbReference>
<name>F6YF53_CIOIN</name>
<accession>F6YF53</accession>
<dbReference type="InParanoid" id="F6YF53"/>
<dbReference type="GeneTree" id="ENSGT00940000166057"/>
<protein>
    <recommendedName>
        <fullName evidence="3">RRM domain-containing protein</fullName>
    </recommendedName>
</protein>
<dbReference type="InterPro" id="IPR000504">
    <property type="entry name" value="RRM_dom"/>
</dbReference>
<feature type="domain" description="RRM" evidence="3">
    <location>
        <begin position="6"/>
        <end position="84"/>
    </location>
</feature>
<organism evidence="4 5">
    <name type="scientific">Ciona intestinalis</name>
    <name type="common">Transparent sea squirt</name>
    <name type="synonym">Ascidia intestinalis</name>
    <dbReference type="NCBI Taxonomy" id="7719"/>
    <lineage>
        <taxon>Eukaryota</taxon>
        <taxon>Metazoa</taxon>
        <taxon>Chordata</taxon>
        <taxon>Tunicata</taxon>
        <taxon>Ascidiacea</taxon>
        <taxon>Phlebobranchia</taxon>
        <taxon>Cionidae</taxon>
        <taxon>Ciona</taxon>
    </lineage>
</organism>
<sequence>ADDISHKIFVGSIDFKATEKDVEEAFSHIGEIEHIVLLKDKETQKSRGFGFITFKDKNSVELAISSMNHKIIMGRPIVVNYAEKKSGNSAPMQDKFGGQQQNAGGYSGYQQMQPNYMPQQGYGQQQGYGNWNQAGYMGWEQQQQYWSQPQQPDYSNWEQ</sequence>
<evidence type="ECO:0000313" key="5">
    <source>
        <dbReference type="Proteomes" id="UP000008144"/>
    </source>
</evidence>
<dbReference type="InterPro" id="IPR012677">
    <property type="entry name" value="Nucleotide-bd_a/b_plait_sf"/>
</dbReference>
<reference evidence="4" key="4">
    <citation type="submission" date="2025-09" db="UniProtKB">
        <authorList>
            <consortium name="Ensembl"/>
        </authorList>
    </citation>
    <scope>IDENTIFICATION</scope>
</reference>
<dbReference type="STRING" id="7719.ENSCINP00000024280"/>
<dbReference type="SMART" id="SM00360">
    <property type="entry name" value="RRM"/>
    <property type="match status" value="1"/>
</dbReference>
<dbReference type="OMA" id="HIGEIEH"/>
<dbReference type="PROSITE" id="PS50102">
    <property type="entry name" value="RRM"/>
    <property type="match status" value="1"/>
</dbReference>
<dbReference type="Proteomes" id="UP000008144">
    <property type="component" value="Chromosome 8"/>
</dbReference>
<dbReference type="InterPro" id="IPR052462">
    <property type="entry name" value="SLIRP/GR-RBP-like"/>
</dbReference>
<dbReference type="PANTHER" id="PTHR48027">
    <property type="entry name" value="HETEROGENEOUS NUCLEAR RIBONUCLEOPROTEIN 87F-RELATED"/>
    <property type="match status" value="1"/>
</dbReference>
<evidence type="ECO:0000313" key="4">
    <source>
        <dbReference type="Ensembl" id="ENSCINP00000024280.2"/>
    </source>
</evidence>
<dbReference type="GO" id="GO:0003723">
    <property type="term" value="F:RNA binding"/>
    <property type="evidence" value="ECO:0007669"/>
    <property type="project" value="UniProtKB-UniRule"/>
</dbReference>
<proteinExistence type="predicted"/>
<evidence type="ECO:0000259" key="3">
    <source>
        <dbReference type="PROSITE" id="PS50102"/>
    </source>
</evidence>
<dbReference type="FunCoup" id="F6YF53">
    <property type="interactions" value="102"/>
</dbReference>
<evidence type="ECO:0000256" key="2">
    <source>
        <dbReference type="PROSITE-ProRule" id="PRU00176"/>
    </source>
</evidence>
<dbReference type="InterPro" id="IPR035979">
    <property type="entry name" value="RBD_domain_sf"/>
</dbReference>
<dbReference type="Ensembl" id="ENSCINT00000024526.2">
    <property type="protein sequence ID" value="ENSCINP00000024280.2"/>
    <property type="gene ID" value="ENSCING00000013170.2"/>
</dbReference>
<dbReference type="AlphaFoldDB" id="F6YF53"/>
<dbReference type="Pfam" id="PF00076">
    <property type="entry name" value="RRM_1"/>
    <property type="match status" value="1"/>
</dbReference>
<dbReference type="Gene3D" id="3.30.70.330">
    <property type="match status" value="1"/>
</dbReference>
<reference evidence="4" key="2">
    <citation type="journal article" date="2008" name="Genome Biol.">
        <title>Improved genome assembly and evidence-based global gene model set for the chordate Ciona intestinalis: new insight into intron and operon populations.</title>
        <authorList>
            <person name="Satou Y."/>
            <person name="Mineta K."/>
            <person name="Ogasawara M."/>
            <person name="Sasakura Y."/>
            <person name="Shoguchi E."/>
            <person name="Ueno K."/>
            <person name="Yamada L."/>
            <person name="Matsumoto J."/>
            <person name="Wasserscheid J."/>
            <person name="Dewar K."/>
            <person name="Wiley G.B."/>
            <person name="Macmil S.L."/>
            <person name="Roe B.A."/>
            <person name="Zeller R.W."/>
            <person name="Hastings K.E."/>
            <person name="Lemaire P."/>
            <person name="Lindquist E."/>
            <person name="Endo T."/>
            <person name="Hotta K."/>
            <person name="Inaba K."/>
        </authorList>
    </citation>
    <scope>NUCLEOTIDE SEQUENCE [LARGE SCALE GENOMIC DNA]</scope>
    <source>
        <strain evidence="4">wild type</strain>
    </source>
</reference>
<reference evidence="4" key="3">
    <citation type="submission" date="2025-08" db="UniProtKB">
        <authorList>
            <consortium name="Ensembl"/>
        </authorList>
    </citation>
    <scope>IDENTIFICATION</scope>
</reference>
<evidence type="ECO:0000256" key="1">
    <source>
        <dbReference type="ARBA" id="ARBA00022884"/>
    </source>
</evidence>
<dbReference type="HOGENOM" id="CLU_012062_28_1_1"/>
<dbReference type="EMBL" id="EAAA01002722">
    <property type="status" value="NOT_ANNOTATED_CDS"/>
    <property type="molecule type" value="Genomic_DNA"/>
</dbReference>